<gene>
    <name evidence="8" type="ORF">FRX97_08510</name>
</gene>
<dbReference type="AlphaFoldDB" id="A0A5C6UY75"/>
<dbReference type="CDD" id="cd03352">
    <property type="entry name" value="LbH_LpxD"/>
    <property type="match status" value="1"/>
</dbReference>
<reference evidence="8 9" key="1">
    <citation type="submission" date="2019-08" db="EMBL/GenBank/DDBJ databases">
        <title>Genome of Luteibaculum oceani JCM 18817.</title>
        <authorList>
            <person name="Bowman J.P."/>
        </authorList>
    </citation>
    <scope>NUCLEOTIDE SEQUENCE [LARGE SCALE GENOMIC DNA]</scope>
    <source>
        <strain evidence="8 9">JCM 18817</strain>
    </source>
</reference>
<dbReference type="GO" id="GO:0009245">
    <property type="term" value="P:lipid A biosynthetic process"/>
    <property type="evidence" value="ECO:0007669"/>
    <property type="project" value="UniProtKB-KW"/>
</dbReference>
<dbReference type="OrthoDB" id="9784739at2"/>
<dbReference type="Pfam" id="PF04613">
    <property type="entry name" value="LpxD"/>
    <property type="match status" value="1"/>
</dbReference>
<accession>A0A5C6UY75</accession>
<keyword evidence="4" id="KW-0677">Repeat</keyword>
<evidence type="ECO:0000256" key="2">
    <source>
        <dbReference type="ARBA" id="ARBA00022556"/>
    </source>
</evidence>
<name>A0A5C6UY75_9FLAO</name>
<dbReference type="Proteomes" id="UP000321168">
    <property type="component" value="Unassembled WGS sequence"/>
</dbReference>
<evidence type="ECO:0000313" key="8">
    <source>
        <dbReference type="EMBL" id="TXC78362.1"/>
    </source>
</evidence>
<keyword evidence="2" id="KW-0441">Lipid A biosynthesis</keyword>
<keyword evidence="9" id="KW-1185">Reference proteome</keyword>
<dbReference type="SUPFAM" id="SSF51161">
    <property type="entry name" value="Trimeric LpxA-like enzymes"/>
    <property type="match status" value="1"/>
</dbReference>
<evidence type="ECO:0000256" key="3">
    <source>
        <dbReference type="ARBA" id="ARBA00022679"/>
    </source>
</evidence>
<dbReference type="Gene3D" id="2.160.10.10">
    <property type="entry name" value="Hexapeptide repeat proteins"/>
    <property type="match status" value="1"/>
</dbReference>
<keyword evidence="3 8" id="KW-0808">Transferase</keyword>
<evidence type="ECO:0000256" key="5">
    <source>
        <dbReference type="ARBA" id="ARBA00023098"/>
    </source>
</evidence>
<keyword evidence="6 8" id="KW-0012">Acyltransferase</keyword>
<sequence length="304" mass="32423">MKFKQAQKASDIANLVKGTFKGPDSLFAYGLNEIHRVEAGDIAFVDHPKYYEKVLNSPATLILIDKEVASIPEGKGIIICESPCNAFNFLGKTFNPPKGFHPHPSEAISGKNTWIAEDVKIGTDVRIGENCTIYPGVVLYPGTVVGNDVVIHANAVIGASAFYYQRKDGKHNAMYSCGRVVIGDRVDIGANCTIDKGVTSDTIIGSGSKLDNMIHIGHDTILGENVLMAAQSAIAGCVTIGNNVTIWGNVAVVSGVTIGDFAEILGKSGVTKSIEGAKKYFGVPAVEAREKMKEIAVLKRLSKN</sequence>
<dbReference type="RefSeq" id="WP_147014784.1">
    <property type="nucleotide sequence ID" value="NZ_VORB01000007.1"/>
</dbReference>
<dbReference type="Gene3D" id="3.40.1390.10">
    <property type="entry name" value="MurE/MurF, N-terminal domain"/>
    <property type="match status" value="1"/>
</dbReference>
<keyword evidence="5" id="KW-0443">Lipid metabolism</keyword>
<proteinExistence type="predicted"/>
<protein>
    <submittedName>
        <fullName evidence="8">UDP-3-O-(3-hydroxymyristoyl)glucosamine N-acyltransferase</fullName>
    </submittedName>
</protein>
<evidence type="ECO:0000259" key="7">
    <source>
        <dbReference type="Pfam" id="PF04613"/>
    </source>
</evidence>
<evidence type="ECO:0000256" key="4">
    <source>
        <dbReference type="ARBA" id="ARBA00022737"/>
    </source>
</evidence>
<dbReference type="PANTHER" id="PTHR43378">
    <property type="entry name" value="UDP-3-O-ACYLGLUCOSAMINE N-ACYLTRANSFERASE"/>
    <property type="match status" value="1"/>
</dbReference>
<dbReference type="PANTHER" id="PTHR43378:SF2">
    <property type="entry name" value="UDP-3-O-ACYLGLUCOSAMINE N-ACYLTRANSFERASE 1, MITOCHONDRIAL-RELATED"/>
    <property type="match status" value="1"/>
</dbReference>
<evidence type="ECO:0000256" key="1">
    <source>
        <dbReference type="ARBA" id="ARBA00022516"/>
    </source>
</evidence>
<evidence type="ECO:0000313" key="9">
    <source>
        <dbReference type="Proteomes" id="UP000321168"/>
    </source>
</evidence>
<dbReference type="InterPro" id="IPR007691">
    <property type="entry name" value="LpxD"/>
</dbReference>
<dbReference type="GO" id="GO:0016020">
    <property type="term" value="C:membrane"/>
    <property type="evidence" value="ECO:0007669"/>
    <property type="project" value="GOC"/>
</dbReference>
<dbReference type="Pfam" id="PF14602">
    <property type="entry name" value="Hexapep_2"/>
    <property type="match status" value="1"/>
</dbReference>
<comment type="caution">
    <text evidence="8">The sequence shown here is derived from an EMBL/GenBank/DDBJ whole genome shotgun (WGS) entry which is preliminary data.</text>
</comment>
<feature type="domain" description="UDP-3-O-[3-hydroxymyristoyl] glucosamine N-acyltransferase non-repeat region" evidence="7">
    <location>
        <begin position="30"/>
        <end position="88"/>
    </location>
</feature>
<evidence type="ECO:0000256" key="6">
    <source>
        <dbReference type="ARBA" id="ARBA00023315"/>
    </source>
</evidence>
<keyword evidence="1" id="KW-0444">Lipid biosynthesis</keyword>
<dbReference type="InterPro" id="IPR011004">
    <property type="entry name" value="Trimer_LpxA-like_sf"/>
</dbReference>
<organism evidence="8 9">
    <name type="scientific">Luteibaculum oceani</name>
    <dbReference type="NCBI Taxonomy" id="1294296"/>
    <lineage>
        <taxon>Bacteria</taxon>
        <taxon>Pseudomonadati</taxon>
        <taxon>Bacteroidota</taxon>
        <taxon>Flavobacteriia</taxon>
        <taxon>Flavobacteriales</taxon>
        <taxon>Luteibaculaceae</taxon>
        <taxon>Luteibaculum</taxon>
    </lineage>
</organism>
<dbReference type="InterPro" id="IPR020573">
    <property type="entry name" value="UDP_GlcNAc_AcTrfase_non-rep"/>
</dbReference>
<dbReference type="EMBL" id="VORB01000007">
    <property type="protein sequence ID" value="TXC78362.1"/>
    <property type="molecule type" value="Genomic_DNA"/>
</dbReference>
<dbReference type="GO" id="GO:0016410">
    <property type="term" value="F:N-acyltransferase activity"/>
    <property type="evidence" value="ECO:0007669"/>
    <property type="project" value="InterPro"/>
</dbReference>
<dbReference type="InterPro" id="IPR001451">
    <property type="entry name" value="Hexapep"/>
</dbReference>
<dbReference type="Pfam" id="PF00132">
    <property type="entry name" value="Hexapep"/>
    <property type="match status" value="1"/>
</dbReference>